<feature type="chain" id="PRO_5038809762" evidence="7">
    <location>
        <begin position="22"/>
        <end position="123"/>
    </location>
</feature>
<feature type="compositionally biased region" description="Pro residues" evidence="5">
    <location>
        <begin position="46"/>
        <end position="65"/>
    </location>
</feature>
<keyword evidence="4" id="KW-0572">Peptidoglycan-anchor</keyword>
<gene>
    <name evidence="9" type="ORF">FHS07_001318</name>
</gene>
<feature type="signal peptide" evidence="7">
    <location>
        <begin position="1"/>
        <end position="21"/>
    </location>
</feature>
<proteinExistence type="predicted"/>
<evidence type="ECO:0000256" key="7">
    <source>
        <dbReference type="SAM" id="SignalP"/>
    </source>
</evidence>
<dbReference type="Proteomes" id="UP000543579">
    <property type="component" value="Unassembled WGS sequence"/>
</dbReference>
<keyword evidence="2" id="KW-0964">Secreted</keyword>
<evidence type="ECO:0000313" key="10">
    <source>
        <dbReference type="Proteomes" id="UP000543579"/>
    </source>
</evidence>
<keyword evidence="3 7" id="KW-0732">Signal</keyword>
<dbReference type="NCBIfam" id="TIGR01167">
    <property type="entry name" value="LPXTG_anchor"/>
    <property type="match status" value="1"/>
</dbReference>
<evidence type="ECO:0000256" key="2">
    <source>
        <dbReference type="ARBA" id="ARBA00022525"/>
    </source>
</evidence>
<keyword evidence="6" id="KW-0472">Membrane</keyword>
<evidence type="ECO:0000256" key="3">
    <source>
        <dbReference type="ARBA" id="ARBA00022729"/>
    </source>
</evidence>
<keyword evidence="6" id="KW-1133">Transmembrane helix</keyword>
<evidence type="ECO:0000256" key="6">
    <source>
        <dbReference type="SAM" id="Phobius"/>
    </source>
</evidence>
<evidence type="ECO:0000313" key="9">
    <source>
        <dbReference type="EMBL" id="MBB3157634.1"/>
    </source>
</evidence>
<keyword evidence="1" id="KW-0134">Cell wall</keyword>
<dbReference type="AlphaFoldDB" id="A0A7W5CI10"/>
<evidence type="ECO:0000256" key="1">
    <source>
        <dbReference type="ARBA" id="ARBA00022512"/>
    </source>
</evidence>
<comment type="caution">
    <text evidence="9">The sequence shown here is derived from an EMBL/GenBank/DDBJ whole genome shotgun (WGS) entry which is preliminary data.</text>
</comment>
<feature type="region of interest" description="Disordered" evidence="5">
    <location>
        <begin position="22"/>
        <end position="95"/>
    </location>
</feature>
<dbReference type="EMBL" id="JACHXY010000001">
    <property type="protein sequence ID" value="MBB3157634.1"/>
    <property type="molecule type" value="Genomic_DNA"/>
</dbReference>
<evidence type="ECO:0000256" key="4">
    <source>
        <dbReference type="ARBA" id="ARBA00023088"/>
    </source>
</evidence>
<organism evidence="9 10">
    <name type="scientific">Microbacterium proteolyticum</name>
    <dbReference type="NCBI Taxonomy" id="1572644"/>
    <lineage>
        <taxon>Bacteria</taxon>
        <taxon>Bacillati</taxon>
        <taxon>Actinomycetota</taxon>
        <taxon>Actinomycetes</taxon>
        <taxon>Micrococcales</taxon>
        <taxon>Microbacteriaceae</taxon>
        <taxon>Microbacterium</taxon>
    </lineage>
</organism>
<name>A0A7W5CI10_9MICO</name>
<feature type="domain" description="Gram-positive cocci surface proteins LPxTG" evidence="8">
    <location>
        <begin position="90"/>
        <end position="123"/>
    </location>
</feature>
<dbReference type="RefSeq" id="WP_183419019.1">
    <property type="nucleotide sequence ID" value="NZ_JACHXY010000001.1"/>
</dbReference>
<feature type="transmembrane region" description="Helical" evidence="6">
    <location>
        <begin position="97"/>
        <end position="115"/>
    </location>
</feature>
<accession>A0A7W5CI10</accession>
<dbReference type="InterPro" id="IPR019931">
    <property type="entry name" value="LPXTG_anchor"/>
</dbReference>
<sequence>MTKTMVAVLLASALWVPLAVNDEPAGQSTGDSLLISVEIPARTSAPTPPPTAAPSPTAIPTPSSPNPTSSASPGPVDPGTDAANPRPGALPATGGEIAGGAAALALLALAAGLAIRARRRRSV</sequence>
<protein>
    <submittedName>
        <fullName evidence="9">LPXTG-motif cell wall-anchored protein</fullName>
    </submittedName>
</protein>
<evidence type="ECO:0000259" key="8">
    <source>
        <dbReference type="PROSITE" id="PS50847"/>
    </source>
</evidence>
<evidence type="ECO:0000256" key="5">
    <source>
        <dbReference type="SAM" id="MobiDB-lite"/>
    </source>
</evidence>
<reference evidence="9 10" key="1">
    <citation type="submission" date="2020-08" db="EMBL/GenBank/DDBJ databases">
        <title>Genomic Encyclopedia of Type Strains, Phase III (KMG-III): the genomes of soil and plant-associated and newly described type strains.</title>
        <authorList>
            <person name="Whitman W."/>
        </authorList>
    </citation>
    <scope>NUCLEOTIDE SEQUENCE [LARGE SCALE GENOMIC DNA]</scope>
    <source>
        <strain evidence="9 10">CECT 8356</strain>
    </source>
</reference>
<dbReference type="PROSITE" id="PS50847">
    <property type="entry name" value="GRAM_POS_ANCHORING"/>
    <property type="match status" value="1"/>
</dbReference>
<keyword evidence="6" id="KW-0812">Transmembrane</keyword>